<evidence type="ECO:0000256" key="1">
    <source>
        <dbReference type="PROSITE-ProRule" id="PRU00339"/>
    </source>
</evidence>
<feature type="repeat" description="TPR" evidence="1">
    <location>
        <begin position="397"/>
        <end position="430"/>
    </location>
</feature>
<reference evidence="3 4" key="1">
    <citation type="submission" date="2019-06" db="EMBL/GenBank/DDBJ databases">
        <title>Genome of new Rhodobacteraceae sp. SM1903.</title>
        <authorList>
            <person name="Ren X."/>
        </authorList>
    </citation>
    <scope>NUCLEOTIDE SEQUENCE [LARGE SCALE GENOMIC DNA]</scope>
    <source>
        <strain evidence="3 4">SM1903</strain>
    </source>
</reference>
<comment type="caution">
    <text evidence="3">The sequence shown here is derived from an EMBL/GenBank/DDBJ whole genome shotgun (WGS) entry which is preliminary data.</text>
</comment>
<sequence length="561" mass="59922">MPADDPGQSRLAAEAARLAAAPALSRSARNRELLDYLVRETEAGRAGRVTETAIAQDLMDRDAGFDPASDPIVRVRMRRLRDAIAAAYAEEPERTGDRIELPRGGYTVVLVEGSPAEPAPAAEPTAKTRRRHPALLAAAVLLLLALIGGFAYSGSSLSRLIAQFSEPVIRDYPVVSVERLRNMTGDAANDVFEAGFQSQLASDLQRFDRVRVVAPTSSGEMEIKPDYRLSGEILALEPQVDLVLRLSRTDHAGALVHRRFTRTAGENYFELLAEISEEASGRLGGPGGDFSQAAEQTMAKNLGLPDSDNLAAFRCVMETDRFLFDYEPEQFDVAWNCIEPLAQDSTDPTVLAAWSALVTHSVPEFQMMDTSAISTRHTPEEALNAAEHIVAVNPLSDTAFLQFGAVLNVQGNSEAAIAALSRARALNPGNPTAAAVLAYAYMANDRFEEAGTEAEAAIRRSAVPAPYMYVPLFVAAVVEGDGEAAMEAAEAYAPQAGPGVDTVRLIAAKVAGRSDIVDELAPVVARLDDPLYGLSAFVQGPVGTSALRDALISTGVSLEDS</sequence>
<keyword evidence="2" id="KW-1133">Transmembrane helix</keyword>
<dbReference type="Pfam" id="PF14559">
    <property type="entry name" value="TPR_19"/>
    <property type="match status" value="1"/>
</dbReference>
<dbReference type="SUPFAM" id="SSF48452">
    <property type="entry name" value="TPR-like"/>
    <property type="match status" value="1"/>
</dbReference>
<dbReference type="Proteomes" id="UP000314011">
    <property type="component" value="Unassembled WGS sequence"/>
</dbReference>
<feature type="transmembrane region" description="Helical" evidence="2">
    <location>
        <begin position="134"/>
        <end position="152"/>
    </location>
</feature>
<evidence type="ECO:0000313" key="3">
    <source>
        <dbReference type="EMBL" id="TNY30708.1"/>
    </source>
</evidence>
<accession>A0A5C5G9Q0</accession>
<keyword evidence="2" id="KW-0812">Transmembrane</keyword>
<proteinExistence type="predicted"/>
<dbReference type="EMBL" id="VFFF01000004">
    <property type="protein sequence ID" value="TNY30708.1"/>
    <property type="molecule type" value="Genomic_DNA"/>
</dbReference>
<keyword evidence="2" id="KW-0472">Membrane</keyword>
<dbReference type="AlphaFoldDB" id="A0A5C5G9Q0"/>
<name>A0A5C5G9Q0_9RHOB</name>
<keyword evidence="1" id="KW-0802">TPR repeat</keyword>
<organism evidence="3 4">
    <name type="scientific">Pelagovum pacificum</name>
    <dbReference type="NCBI Taxonomy" id="2588711"/>
    <lineage>
        <taxon>Bacteria</taxon>
        <taxon>Pseudomonadati</taxon>
        <taxon>Pseudomonadota</taxon>
        <taxon>Alphaproteobacteria</taxon>
        <taxon>Rhodobacterales</taxon>
        <taxon>Paracoccaceae</taxon>
        <taxon>Pelagovum</taxon>
    </lineage>
</organism>
<dbReference type="OrthoDB" id="54411at2"/>
<evidence type="ECO:0000256" key="2">
    <source>
        <dbReference type="SAM" id="Phobius"/>
    </source>
</evidence>
<dbReference type="RefSeq" id="WP_140197503.1">
    <property type="nucleotide sequence ID" value="NZ_CP065915.1"/>
</dbReference>
<evidence type="ECO:0000313" key="4">
    <source>
        <dbReference type="Proteomes" id="UP000314011"/>
    </source>
</evidence>
<gene>
    <name evidence="3" type="ORF">FHY64_19205</name>
</gene>
<dbReference type="InterPro" id="IPR011990">
    <property type="entry name" value="TPR-like_helical_dom_sf"/>
</dbReference>
<dbReference type="InterPro" id="IPR019734">
    <property type="entry name" value="TPR_rpt"/>
</dbReference>
<dbReference type="PROSITE" id="PS50005">
    <property type="entry name" value="TPR"/>
    <property type="match status" value="1"/>
</dbReference>
<dbReference type="Gene3D" id="1.25.40.10">
    <property type="entry name" value="Tetratricopeptide repeat domain"/>
    <property type="match status" value="1"/>
</dbReference>
<protein>
    <submittedName>
        <fullName evidence="3">Tetratricopeptide repeat protein</fullName>
    </submittedName>
</protein>
<keyword evidence="4" id="KW-1185">Reference proteome</keyword>